<comment type="caution">
    <text evidence="3">The sequence shown here is derived from an EMBL/GenBank/DDBJ whole genome shotgun (WGS) entry which is preliminary data.</text>
</comment>
<name>A0ABV4UI12_9RHOO</name>
<reference evidence="4" key="1">
    <citation type="submission" date="2024-06" db="EMBL/GenBank/DDBJ databases">
        <title>Radixoralia hellwigii gen. nov., sp nov., isolated from a root canal in the human oral cavity.</title>
        <authorList>
            <person name="Bartsch S."/>
            <person name="Wittmer A."/>
            <person name="Schulz A.-K."/>
            <person name="Neumann-Schaal M."/>
            <person name="Wolf J."/>
            <person name="Gronow S."/>
            <person name="Tennert C."/>
            <person name="Haecker G."/>
            <person name="Cieplik F."/>
            <person name="Al-Ahmad A."/>
        </authorList>
    </citation>
    <scope>NUCLEOTIDE SEQUENCE [LARGE SCALE GENOMIC DNA]</scope>
    <source>
        <strain evidence="4">Wk13</strain>
    </source>
</reference>
<keyword evidence="2" id="KW-1133">Transmembrane helix</keyword>
<keyword evidence="2" id="KW-0812">Transmembrane</keyword>
<feature type="transmembrane region" description="Helical" evidence="2">
    <location>
        <begin position="201"/>
        <end position="224"/>
    </location>
</feature>
<keyword evidence="2" id="KW-0472">Membrane</keyword>
<feature type="compositionally biased region" description="Low complexity" evidence="1">
    <location>
        <begin position="369"/>
        <end position="387"/>
    </location>
</feature>
<dbReference type="Proteomes" id="UP001574673">
    <property type="component" value="Unassembled WGS sequence"/>
</dbReference>
<dbReference type="RefSeq" id="WP_418891963.1">
    <property type="nucleotide sequence ID" value="NZ_JBEUWX010000003.1"/>
</dbReference>
<evidence type="ECO:0000313" key="4">
    <source>
        <dbReference type="Proteomes" id="UP001574673"/>
    </source>
</evidence>
<feature type="compositionally biased region" description="Basic and acidic residues" evidence="1">
    <location>
        <begin position="388"/>
        <end position="400"/>
    </location>
</feature>
<feature type="region of interest" description="Disordered" evidence="1">
    <location>
        <begin position="353"/>
        <end position="409"/>
    </location>
</feature>
<sequence>MKQMRAERSPRCSRLFDACLKFFGWKRDLLTVPRSQARWLKLDVRGVPARFLTSALALQLNQLLGAGRYGFCYRVFDDTAHLWYWDESPEGVLAAAWGDNTHDAEYAPWPESLLRPHLADGVHLLDCLEGCEAVSVTGGRLTKTRWFAAPPDEAQWRAFARDAGFDPERYPLPLVRSLRLGKTPEPGWKLSTRLIRPISPVVWLSAAVVALVGAVIVAFGIYSLKLSWAIASERAAYERITTEHAETIALQKRIDRSVEFLDAFNGVRPSWAQLELMQAVADAGLISESTRIRLTEWEYRGDRLRLQFAVPADNFSLGLFLGVLESLPAFREIRLITDSPPGTVGIQARVAETPPAADAGESEEKESQNKTGTTPAAPAAGANAPAAKPKDEATPEERLTTGKAAHGGS</sequence>
<proteinExistence type="predicted"/>
<dbReference type="EMBL" id="JBEUWX010000003">
    <property type="protein sequence ID" value="MFA9950868.1"/>
    <property type="molecule type" value="Genomic_DNA"/>
</dbReference>
<organism evidence="3 4">
    <name type="scientific">Dentiradicibacter hellwigii</name>
    <dbReference type="NCBI Taxonomy" id="3149053"/>
    <lineage>
        <taxon>Bacteria</taxon>
        <taxon>Pseudomonadati</taxon>
        <taxon>Pseudomonadota</taxon>
        <taxon>Betaproteobacteria</taxon>
        <taxon>Rhodocyclales</taxon>
        <taxon>Rhodocyclaceae</taxon>
        <taxon>Dentiradicibacter</taxon>
    </lineage>
</organism>
<keyword evidence="4" id="KW-1185">Reference proteome</keyword>
<evidence type="ECO:0000313" key="3">
    <source>
        <dbReference type="EMBL" id="MFA9950868.1"/>
    </source>
</evidence>
<gene>
    <name evidence="3" type="ORF">ABCS64_11130</name>
</gene>
<evidence type="ECO:0000256" key="1">
    <source>
        <dbReference type="SAM" id="MobiDB-lite"/>
    </source>
</evidence>
<accession>A0ABV4UI12</accession>
<evidence type="ECO:0000256" key="2">
    <source>
        <dbReference type="SAM" id="Phobius"/>
    </source>
</evidence>
<protein>
    <submittedName>
        <fullName evidence="3">Uncharacterized protein</fullName>
    </submittedName>
</protein>